<dbReference type="InterPro" id="IPR029033">
    <property type="entry name" value="His_PPase_superfam"/>
</dbReference>
<dbReference type="PANTHER" id="PTHR46517:SF1">
    <property type="entry name" value="FRUCTOSE-2,6-BISPHOSPHATASE TIGAR"/>
    <property type="match status" value="1"/>
</dbReference>
<dbReference type="InterPro" id="IPR013078">
    <property type="entry name" value="His_Pase_superF_clade-1"/>
</dbReference>
<dbReference type="GO" id="GO:0004331">
    <property type="term" value="F:fructose-2,6-bisphosphate 2-phosphatase activity"/>
    <property type="evidence" value="ECO:0007669"/>
    <property type="project" value="TreeGrafter"/>
</dbReference>
<dbReference type="SMART" id="SM00855">
    <property type="entry name" value="PGAM"/>
    <property type="match status" value="1"/>
</dbReference>
<evidence type="ECO:0000313" key="3">
    <source>
        <dbReference type="EMBL" id="KAK1569620.1"/>
    </source>
</evidence>
<dbReference type="PANTHER" id="PTHR46517">
    <property type="entry name" value="FRUCTOSE-2,6-BISPHOSPHATASE TIGAR"/>
    <property type="match status" value="1"/>
</dbReference>
<dbReference type="GeneID" id="85444656"/>
<dbReference type="GO" id="GO:0005829">
    <property type="term" value="C:cytosol"/>
    <property type="evidence" value="ECO:0007669"/>
    <property type="project" value="TreeGrafter"/>
</dbReference>
<dbReference type="GO" id="GO:0043456">
    <property type="term" value="P:regulation of pentose-phosphate shunt"/>
    <property type="evidence" value="ECO:0007669"/>
    <property type="project" value="TreeGrafter"/>
</dbReference>
<comment type="caution">
    <text evidence="3">The sequence shown here is derived from an EMBL/GenBank/DDBJ whole genome shotgun (WGS) entry which is preliminary data.</text>
</comment>
<protein>
    <submittedName>
        <fullName evidence="3">Histidine phosphatase superfamily</fullName>
    </submittedName>
</protein>
<proteinExistence type="predicted"/>
<dbReference type="CDD" id="cd07067">
    <property type="entry name" value="HP_PGM_like"/>
    <property type="match status" value="1"/>
</dbReference>
<dbReference type="SUPFAM" id="SSF53254">
    <property type="entry name" value="Phosphoglycerate mutase-like"/>
    <property type="match status" value="1"/>
</dbReference>
<evidence type="ECO:0000313" key="4">
    <source>
        <dbReference type="Proteomes" id="UP001230504"/>
    </source>
</evidence>
<feature type="compositionally biased region" description="Gly residues" evidence="2">
    <location>
        <begin position="232"/>
        <end position="245"/>
    </location>
</feature>
<dbReference type="Proteomes" id="UP001230504">
    <property type="component" value="Unassembled WGS sequence"/>
</dbReference>
<dbReference type="AlphaFoldDB" id="A0AAD8PLI6"/>
<dbReference type="RefSeq" id="XP_060407836.1">
    <property type="nucleotide sequence ID" value="XM_060560416.1"/>
</dbReference>
<feature type="region of interest" description="Disordered" evidence="2">
    <location>
        <begin position="232"/>
        <end position="259"/>
    </location>
</feature>
<dbReference type="Gene3D" id="3.40.50.1240">
    <property type="entry name" value="Phosphoglycerate mutase-like"/>
    <property type="match status" value="1"/>
</dbReference>
<organism evidence="3 4">
    <name type="scientific">Colletotrichum navitas</name>
    <dbReference type="NCBI Taxonomy" id="681940"/>
    <lineage>
        <taxon>Eukaryota</taxon>
        <taxon>Fungi</taxon>
        <taxon>Dikarya</taxon>
        <taxon>Ascomycota</taxon>
        <taxon>Pezizomycotina</taxon>
        <taxon>Sordariomycetes</taxon>
        <taxon>Hypocreomycetidae</taxon>
        <taxon>Glomerellales</taxon>
        <taxon>Glomerellaceae</taxon>
        <taxon>Colletotrichum</taxon>
        <taxon>Colletotrichum graminicola species complex</taxon>
    </lineage>
</organism>
<dbReference type="Pfam" id="PF00300">
    <property type="entry name" value="His_Phos_1"/>
    <property type="match status" value="1"/>
</dbReference>
<accession>A0AAD8PLI6</accession>
<gene>
    <name evidence="3" type="ORF">LY79DRAFT_584616</name>
</gene>
<sequence>MLATLEPSTKHVSPTSKRIYFTSQVGALRKQPPFRYHHPIFLLHSSTIFMRLELGILFSLLAACEIMAGLSTDLVLPHARLVTNPYKTSCPDVRMIDPRPLLSETKDATPYLVARCQGFGNEKCSWIPLQACFANTNGEITYAKYAGSRDAPLTSHGVLQARRLGAHLATRTASASAGITHIFTSNLQRAHRTAAAVRDAVAASHPSASLSTAGAIEVVQLPELREKHFGTGEGQKFGARMGSGSGSDRPRHEGAEDQGAMRVRAERFVEDYLAPIFACMEAESGDGAESIVIVAHGIILGVLARVLCTVGNFAALEPVAEDRMHFSWSNTGYVEMHITTTSVLSASKQTVPTVNWPGLALKTVAVNCTDHLRGLKKTGGGIGSAEFDEKQKTLSSFFAPTSKKRKHDEA</sequence>
<evidence type="ECO:0000256" key="2">
    <source>
        <dbReference type="SAM" id="MobiDB-lite"/>
    </source>
</evidence>
<dbReference type="InterPro" id="IPR051695">
    <property type="entry name" value="Phosphoglycerate_Mutase"/>
</dbReference>
<keyword evidence="4" id="KW-1185">Reference proteome</keyword>
<evidence type="ECO:0000256" key="1">
    <source>
        <dbReference type="ARBA" id="ARBA00022801"/>
    </source>
</evidence>
<name>A0AAD8PLI6_9PEZI</name>
<dbReference type="EMBL" id="JAHLJV010000128">
    <property type="protein sequence ID" value="KAK1569620.1"/>
    <property type="molecule type" value="Genomic_DNA"/>
</dbReference>
<keyword evidence="1" id="KW-0378">Hydrolase</keyword>
<dbReference type="GO" id="GO:0045820">
    <property type="term" value="P:negative regulation of glycolytic process"/>
    <property type="evidence" value="ECO:0007669"/>
    <property type="project" value="TreeGrafter"/>
</dbReference>
<reference evidence="3" key="1">
    <citation type="submission" date="2021-06" db="EMBL/GenBank/DDBJ databases">
        <title>Comparative genomics, transcriptomics and evolutionary studies reveal genomic signatures of adaptation to plant cell wall in hemibiotrophic fungi.</title>
        <authorList>
            <consortium name="DOE Joint Genome Institute"/>
            <person name="Baroncelli R."/>
            <person name="Diaz J.F."/>
            <person name="Benocci T."/>
            <person name="Peng M."/>
            <person name="Battaglia E."/>
            <person name="Haridas S."/>
            <person name="Andreopoulos W."/>
            <person name="Labutti K."/>
            <person name="Pangilinan J."/>
            <person name="Floch G.L."/>
            <person name="Makela M.R."/>
            <person name="Henrissat B."/>
            <person name="Grigoriev I.V."/>
            <person name="Crouch J.A."/>
            <person name="De Vries R.P."/>
            <person name="Sukno S.A."/>
            <person name="Thon M.R."/>
        </authorList>
    </citation>
    <scope>NUCLEOTIDE SEQUENCE</scope>
    <source>
        <strain evidence="3">CBS 125086</strain>
    </source>
</reference>